<dbReference type="Proteomes" id="UP000190188">
    <property type="component" value="Unassembled WGS sequence"/>
</dbReference>
<feature type="domain" description="GerMN" evidence="2">
    <location>
        <begin position="52"/>
        <end position="159"/>
    </location>
</feature>
<dbReference type="RefSeq" id="WP_078503176.1">
    <property type="nucleotide sequence ID" value="NZ_MSZX01000027.1"/>
</dbReference>
<name>A0A1T2WZ20_9BACL</name>
<dbReference type="AlphaFoldDB" id="A0A1T2WZ20"/>
<dbReference type="EMBL" id="MSZX01000027">
    <property type="protein sequence ID" value="OPA72864.1"/>
    <property type="molecule type" value="Genomic_DNA"/>
</dbReference>
<evidence type="ECO:0000259" key="2">
    <source>
        <dbReference type="Pfam" id="PF10646"/>
    </source>
</evidence>
<organism evidence="3 4">
    <name type="scientific">Paenibacillus selenitireducens</name>
    <dbReference type="NCBI Taxonomy" id="1324314"/>
    <lineage>
        <taxon>Bacteria</taxon>
        <taxon>Bacillati</taxon>
        <taxon>Bacillota</taxon>
        <taxon>Bacilli</taxon>
        <taxon>Bacillales</taxon>
        <taxon>Paenibacillaceae</taxon>
        <taxon>Paenibacillus</taxon>
    </lineage>
</organism>
<feature type="chain" id="PRO_5012910710" description="GerMN domain-containing protein" evidence="1">
    <location>
        <begin position="25"/>
        <end position="174"/>
    </location>
</feature>
<keyword evidence="4" id="KW-1185">Reference proteome</keyword>
<dbReference type="PROSITE" id="PS51257">
    <property type="entry name" value="PROKAR_LIPOPROTEIN"/>
    <property type="match status" value="1"/>
</dbReference>
<proteinExistence type="predicted"/>
<evidence type="ECO:0000313" key="3">
    <source>
        <dbReference type="EMBL" id="OPA72864.1"/>
    </source>
</evidence>
<dbReference type="Pfam" id="PF10646">
    <property type="entry name" value="Germane"/>
    <property type="match status" value="1"/>
</dbReference>
<keyword evidence="1" id="KW-0732">Signal</keyword>
<gene>
    <name evidence="3" type="ORF">BVG16_31605</name>
</gene>
<comment type="caution">
    <text evidence="3">The sequence shown here is derived from an EMBL/GenBank/DDBJ whole genome shotgun (WGS) entry which is preliminary data.</text>
</comment>
<dbReference type="STRING" id="1324314.BVG16_31605"/>
<sequence>MRKFTLLAGTFVLLLALATGCGQKTETNTNTQTGDTTEVQQPTEQTLKIQSYYTDDQILNLVPKEQEIKFVEEKDKYLTALKTLQKTDDPNQIALWEESEFLSAELKDGGALTVDVKVPAEAHLGASAEDLAVQALLKTAFQFDEVKSVDILVDGQSVDTMMGHVELEHPYTRN</sequence>
<accession>A0A1T2WZ20</accession>
<dbReference type="OrthoDB" id="1954033at2"/>
<dbReference type="InterPro" id="IPR019606">
    <property type="entry name" value="GerMN"/>
</dbReference>
<feature type="signal peptide" evidence="1">
    <location>
        <begin position="1"/>
        <end position="24"/>
    </location>
</feature>
<evidence type="ECO:0000313" key="4">
    <source>
        <dbReference type="Proteomes" id="UP000190188"/>
    </source>
</evidence>
<evidence type="ECO:0000256" key="1">
    <source>
        <dbReference type="SAM" id="SignalP"/>
    </source>
</evidence>
<protein>
    <recommendedName>
        <fullName evidence="2">GerMN domain-containing protein</fullName>
    </recommendedName>
</protein>
<reference evidence="3 4" key="1">
    <citation type="submission" date="2017-01" db="EMBL/GenBank/DDBJ databases">
        <title>Genome analysis of Paenibacillus selenitrireducens ES3-24.</title>
        <authorList>
            <person name="Xu D."/>
            <person name="Yao R."/>
            <person name="Zheng S."/>
        </authorList>
    </citation>
    <scope>NUCLEOTIDE SEQUENCE [LARGE SCALE GENOMIC DNA]</scope>
    <source>
        <strain evidence="3 4">ES3-24</strain>
    </source>
</reference>